<dbReference type="PANTHER" id="PTHR40396:SF1">
    <property type="entry name" value="ATPASE AAA-TYPE CORE DOMAIN-CONTAINING PROTEIN"/>
    <property type="match status" value="1"/>
</dbReference>
<dbReference type="PANTHER" id="PTHR40396">
    <property type="entry name" value="ATPASE-LIKE PROTEIN"/>
    <property type="match status" value="1"/>
</dbReference>
<dbReference type="AlphaFoldDB" id="A0A1G5DG27"/>
<dbReference type="RefSeq" id="WP_026668216.1">
    <property type="nucleotide sequence ID" value="NZ_FMUR01000008.1"/>
</dbReference>
<proteinExistence type="predicted"/>
<evidence type="ECO:0000313" key="1">
    <source>
        <dbReference type="EMBL" id="SCY13491.1"/>
    </source>
</evidence>
<gene>
    <name evidence="1" type="ORF">SAMN02910451_01505</name>
</gene>
<organism evidence="1 2">
    <name type="scientific">Butyrivibrio hungatei</name>
    <dbReference type="NCBI Taxonomy" id="185008"/>
    <lineage>
        <taxon>Bacteria</taxon>
        <taxon>Bacillati</taxon>
        <taxon>Bacillota</taxon>
        <taxon>Clostridia</taxon>
        <taxon>Lachnospirales</taxon>
        <taxon>Lachnospiraceae</taxon>
        <taxon>Butyrivibrio</taxon>
    </lineage>
</organism>
<name>A0A1G5DG27_9FIRM</name>
<dbReference type="OrthoDB" id="9809324at2"/>
<dbReference type="Proteomes" id="UP000183047">
    <property type="component" value="Unassembled WGS sequence"/>
</dbReference>
<dbReference type="EMBL" id="FMUR01000008">
    <property type="protein sequence ID" value="SCY13491.1"/>
    <property type="molecule type" value="Genomic_DNA"/>
</dbReference>
<evidence type="ECO:0000313" key="2">
    <source>
        <dbReference type="Proteomes" id="UP000183047"/>
    </source>
</evidence>
<sequence>MLISFKFNNFCSFNVESEFSMEAPNSKVKTRYPDNYTSSDVGYDLLKTAVIVGENAGGKSNFIGSLKFLKSLIDYNLQVQSVGAFVNVSSYLTDKNPEQRFEICFISEQGKCYKYSLGIDSIGITSEALYKQSKRKGAFSCLFSVCRDKDGKYEKKEGKVSELDVALKNSNNSYGLFISKLALLGNEDASETTSWFKNVLLPGAVPEDHDGNPFNKDEDIKVMRDPRFIDIFRMVDYSISGVEVDNDKPYGKSLIIRKDSDGNEIRRELQQDSTGVREFFAWAVQIFRVVYENRVVFADEMDRVLNPILSDRVIAFVNGEEHKGQFIFSTHNVLHLNLKTYMKEQIYFVTKSKDSLTSELYSLSDFPEVRYETAKVYEFYMKGILGGTAFE</sequence>
<dbReference type="Gene3D" id="3.40.50.300">
    <property type="entry name" value="P-loop containing nucleotide triphosphate hydrolases"/>
    <property type="match status" value="1"/>
</dbReference>
<dbReference type="GO" id="GO:0016887">
    <property type="term" value="F:ATP hydrolysis activity"/>
    <property type="evidence" value="ECO:0007669"/>
    <property type="project" value="InterPro"/>
</dbReference>
<keyword evidence="2" id="KW-1185">Reference proteome</keyword>
<protein>
    <submittedName>
        <fullName evidence="1">AAA domain-containing protein, putative AbiEii toxin, Type IV TA system</fullName>
    </submittedName>
</protein>
<reference evidence="2" key="1">
    <citation type="submission" date="2016-10" db="EMBL/GenBank/DDBJ databases">
        <authorList>
            <person name="Varghese N."/>
            <person name="Submissions S."/>
        </authorList>
    </citation>
    <scope>NUCLEOTIDE SEQUENCE [LARGE SCALE GENOMIC DNA]</scope>
    <source>
        <strain evidence="2">XBD2006</strain>
    </source>
</reference>
<accession>A0A1G5DG27</accession>
<dbReference type="SUPFAM" id="SSF52540">
    <property type="entry name" value="P-loop containing nucleoside triphosphate hydrolases"/>
    <property type="match status" value="1"/>
</dbReference>
<dbReference type="InterPro" id="IPR027417">
    <property type="entry name" value="P-loop_NTPase"/>
</dbReference>
<dbReference type="GO" id="GO:0005524">
    <property type="term" value="F:ATP binding"/>
    <property type="evidence" value="ECO:0007669"/>
    <property type="project" value="InterPro"/>
</dbReference>